<reference evidence="2" key="1">
    <citation type="submission" date="2021-03" db="EMBL/GenBank/DDBJ databases">
        <title>Pengzhenrongella sicca gen. nov., sp. nov., a new member of suborder Micrococcineae isolated from High-Arctic tundra soil.</title>
        <authorList>
            <person name="Peng F."/>
        </authorList>
    </citation>
    <scope>NUCLEOTIDE SEQUENCE</scope>
    <source>
        <strain evidence="2">LRZ-2</strain>
    </source>
</reference>
<keyword evidence="1" id="KW-0812">Transmembrane</keyword>
<dbReference type="Proteomes" id="UP000663937">
    <property type="component" value="Chromosome"/>
</dbReference>
<keyword evidence="1" id="KW-1133">Transmembrane helix</keyword>
<sequence>MTVRSELFAADHPGALARADARDAGRAPDAGQPAVDLLGVDALDVEQLGTVAARAVQFGTGELELQEVDLDHESLVELPAFLCEVLVELGRAEDLALPGEVAAEWAADDDITLTAAAALPLVSSIIALATAAAAAGTAVYLWAGSEQA</sequence>
<dbReference type="EMBL" id="CP071868">
    <property type="protein sequence ID" value="QTE28424.1"/>
    <property type="molecule type" value="Genomic_DNA"/>
</dbReference>
<keyword evidence="3" id="KW-1185">Reference proteome</keyword>
<protein>
    <submittedName>
        <fullName evidence="2">Uncharacterized protein</fullName>
    </submittedName>
</protein>
<keyword evidence="1" id="KW-0472">Membrane</keyword>
<feature type="transmembrane region" description="Helical" evidence="1">
    <location>
        <begin position="121"/>
        <end position="143"/>
    </location>
</feature>
<evidence type="ECO:0000313" key="3">
    <source>
        <dbReference type="Proteomes" id="UP000663937"/>
    </source>
</evidence>
<dbReference type="RefSeq" id="WP_227422659.1">
    <property type="nucleotide sequence ID" value="NZ_CP071868.1"/>
</dbReference>
<accession>A0A8A4Z988</accession>
<gene>
    <name evidence="2" type="ORF">J4E96_13685</name>
</gene>
<organism evidence="2 3">
    <name type="scientific">Pengzhenrongella sicca</name>
    <dbReference type="NCBI Taxonomy" id="2819238"/>
    <lineage>
        <taxon>Bacteria</taxon>
        <taxon>Bacillati</taxon>
        <taxon>Actinomycetota</taxon>
        <taxon>Actinomycetes</taxon>
        <taxon>Micrococcales</taxon>
        <taxon>Pengzhenrongella</taxon>
    </lineage>
</organism>
<name>A0A8A4Z988_9MICO</name>
<dbReference type="KEGG" id="psic:J4E96_13685"/>
<proteinExistence type="predicted"/>
<evidence type="ECO:0000256" key="1">
    <source>
        <dbReference type="SAM" id="Phobius"/>
    </source>
</evidence>
<evidence type="ECO:0000313" key="2">
    <source>
        <dbReference type="EMBL" id="QTE28424.1"/>
    </source>
</evidence>
<dbReference type="AlphaFoldDB" id="A0A8A4Z988"/>